<keyword evidence="3" id="KW-1185">Reference proteome</keyword>
<proteinExistence type="predicted"/>
<dbReference type="Proteomes" id="UP000002051">
    <property type="component" value="Unassembled WGS sequence"/>
</dbReference>
<dbReference type="EMBL" id="CM001223">
    <property type="protein sequence ID" value="KEH22248.1"/>
    <property type="molecule type" value="Genomic_DNA"/>
</dbReference>
<evidence type="ECO:0000313" key="3">
    <source>
        <dbReference type="Proteomes" id="UP000002051"/>
    </source>
</evidence>
<organism evidence="1 3">
    <name type="scientific">Medicago truncatula</name>
    <name type="common">Barrel medic</name>
    <name type="synonym">Medicago tribuloides</name>
    <dbReference type="NCBI Taxonomy" id="3880"/>
    <lineage>
        <taxon>Eukaryota</taxon>
        <taxon>Viridiplantae</taxon>
        <taxon>Streptophyta</taxon>
        <taxon>Embryophyta</taxon>
        <taxon>Tracheophyta</taxon>
        <taxon>Spermatophyta</taxon>
        <taxon>Magnoliopsida</taxon>
        <taxon>eudicotyledons</taxon>
        <taxon>Gunneridae</taxon>
        <taxon>Pentapetalae</taxon>
        <taxon>rosids</taxon>
        <taxon>fabids</taxon>
        <taxon>Fabales</taxon>
        <taxon>Fabaceae</taxon>
        <taxon>Papilionoideae</taxon>
        <taxon>50 kb inversion clade</taxon>
        <taxon>NPAAA clade</taxon>
        <taxon>Hologalegina</taxon>
        <taxon>IRL clade</taxon>
        <taxon>Trifolieae</taxon>
        <taxon>Medicago</taxon>
    </lineage>
</organism>
<evidence type="ECO:0000313" key="1">
    <source>
        <dbReference type="EMBL" id="KEH22248.1"/>
    </source>
</evidence>
<sequence length="106" mass="12030">MVVPSKDNFNLLLGRECIHGIGAVPSSMHQRVVIWKYDGEVEIIKSDQSYFFAKVNHVTRKTFENILEKIAPCSFAEDGCNDQTNVSSVRLDPTHGFMWKNETPNT</sequence>
<reference evidence="2" key="3">
    <citation type="submission" date="2015-04" db="UniProtKB">
        <authorList>
            <consortium name="EnsemblPlants"/>
        </authorList>
    </citation>
    <scope>IDENTIFICATION</scope>
    <source>
        <strain evidence="2">cv. Jemalong A17</strain>
    </source>
</reference>
<name>A0A072TZD3_MEDTR</name>
<dbReference type="AlphaFoldDB" id="A0A072TZD3"/>
<dbReference type="EnsemblPlants" id="KEH22248">
    <property type="protein sequence ID" value="KEH22248"/>
    <property type="gene ID" value="MTR_7g035015"/>
</dbReference>
<protein>
    <submittedName>
        <fullName evidence="1 2">Uncharacterized protein</fullName>
    </submittedName>
</protein>
<dbReference type="HOGENOM" id="CLU_2227161_0_0_1"/>
<reference evidence="1 3" key="2">
    <citation type="journal article" date="2014" name="BMC Genomics">
        <title>An improved genome release (version Mt4.0) for the model legume Medicago truncatula.</title>
        <authorList>
            <person name="Tang H."/>
            <person name="Krishnakumar V."/>
            <person name="Bidwell S."/>
            <person name="Rosen B."/>
            <person name="Chan A."/>
            <person name="Zhou S."/>
            <person name="Gentzbittel L."/>
            <person name="Childs K.L."/>
            <person name="Yandell M."/>
            <person name="Gundlach H."/>
            <person name="Mayer K.F."/>
            <person name="Schwartz D.C."/>
            <person name="Town C.D."/>
        </authorList>
    </citation>
    <scope>GENOME REANNOTATION</scope>
    <source>
        <strain evidence="1">A17</strain>
        <strain evidence="2 3">cv. Jemalong A17</strain>
    </source>
</reference>
<evidence type="ECO:0000313" key="2">
    <source>
        <dbReference type="EnsemblPlants" id="KEH22248"/>
    </source>
</evidence>
<reference evidence="1 3" key="1">
    <citation type="journal article" date="2011" name="Nature">
        <title>The Medicago genome provides insight into the evolution of rhizobial symbioses.</title>
        <authorList>
            <person name="Young N.D."/>
            <person name="Debelle F."/>
            <person name="Oldroyd G.E."/>
            <person name="Geurts R."/>
            <person name="Cannon S.B."/>
            <person name="Udvardi M.K."/>
            <person name="Benedito V.A."/>
            <person name="Mayer K.F."/>
            <person name="Gouzy J."/>
            <person name="Schoof H."/>
            <person name="Van de Peer Y."/>
            <person name="Proost S."/>
            <person name="Cook D.R."/>
            <person name="Meyers B.C."/>
            <person name="Spannagl M."/>
            <person name="Cheung F."/>
            <person name="De Mita S."/>
            <person name="Krishnakumar V."/>
            <person name="Gundlach H."/>
            <person name="Zhou S."/>
            <person name="Mudge J."/>
            <person name="Bharti A.K."/>
            <person name="Murray J.D."/>
            <person name="Naoumkina M.A."/>
            <person name="Rosen B."/>
            <person name="Silverstein K.A."/>
            <person name="Tang H."/>
            <person name="Rombauts S."/>
            <person name="Zhao P.X."/>
            <person name="Zhou P."/>
            <person name="Barbe V."/>
            <person name="Bardou P."/>
            <person name="Bechner M."/>
            <person name="Bellec A."/>
            <person name="Berger A."/>
            <person name="Berges H."/>
            <person name="Bidwell S."/>
            <person name="Bisseling T."/>
            <person name="Choisne N."/>
            <person name="Couloux A."/>
            <person name="Denny R."/>
            <person name="Deshpande S."/>
            <person name="Dai X."/>
            <person name="Doyle J.J."/>
            <person name="Dudez A.M."/>
            <person name="Farmer A.D."/>
            <person name="Fouteau S."/>
            <person name="Franken C."/>
            <person name="Gibelin C."/>
            <person name="Gish J."/>
            <person name="Goldstein S."/>
            <person name="Gonzalez A.J."/>
            <person name="Green P.J."/>
            <person name="Hallab A."/>
            <person name="Hartog M."/>
            <person name="Hua A."/>
            <person name="Humphray S.J."/>
            <person name="Jeong D.H."/>
            <person name="Jing Y."/>
            <person name="Jocker A."/>
            <person name="Kenton S.M."/>
            <person name="Kim D.J."/>
            <person name="Klee K."/>
            <person name="Lai H."/>
            <person name="Lang C."/>
            <person name="Lin S."/>
            <person name="Macmil S.L."/>
            <person name="Magdelenat G."/>
            <person name="Matthews L."/>
            <person name="McCorrison J."/>
            <person name="Monaghan E.L."/>
            <person name="Mun J.H."/>
            <person name="Najar F.Z."/>
            <person name="Nicholson C."/>
            <person name="Noirot C."/>
            <person name="O'Bleness M."/>
            <person name="Paule C.R."/>
            <person name="Poulain J."/>
            <person name="Prion F."/>
            <person name="Qin B."/>
            <person name="Qu C."/>
            <person name="Retzel E.F."/>
            <person name="Riddle C."/>
            <person name="Sallet E."/>
            <person name="Samain S."/>
            <person name="Samson N."/>
            <person name="Sanders I."/>
            <person name="Saurat O."/>
            <person name="Scarpelli C."/>
            <person name="Schiex T."/>
            <person name="Segurens B."/>
            <person name="Severin A.J."/>
            <person name="Sherrier D.J."/>
            <person name="Shi R."/>
            <person name="Sims S."/>
            <person name="Singer S.R."/>
            <person name="Sinharoy S."/>
            <person name="Sterck L."/>
            <person name="Viollet A."/>
            <person name="Wang B.B."/>
            <person name="Wang K."/>
            <person name="Wang M."/>
            <person name="Wang X."/>
            <person name="Warfsmann J."/>
            <person name="Weissenbach J."/>
            <person name="White D.D."/>
            <person name="White J.D."/>
            <person name="Wiley G.B."/>
            <person name="Wincker P."/>
            <person name="Xing Y."/>
            <person name="Yang L."/>
            <person name="Yao Z."/>
            <person name="Ying F."/>
            <person name="Zhai J."/>
            <person name="Zhou L."/>
            <person name="Zuber A."/>
            <person name="Denarie J."/>
            <person name="Dixon R.A."/>
            <person name="May G.D."/>
            <person name="Schwartz D.C."/>
            <person name="Rogers J."/>
            <person name="Quetier F."/>
            <person name="Town C.D."/>
            <person name="Roe B.A."/>
        </authorList>
    </citation>
    <scope>NUCLEOTIDE SEQUENCE [LARGE SCALE GENOMIC DNA]</scope>
    <source>
        <strain evidence="1">A17</strain>
        <strain evidence="2 3">cv. Jemalong A17</strain>
    </source>
</reference>
<accession>A0A072TZD3</accession>
<gene>
    <name evidence="1" type="ordered locus">MTR_7g035015</name>
</gene>